<reference evidence="1" key="1">
    <citation type="submission" date="2017-07" db="EMBL/GenBank/DDBJ databases">
        <title>Taro Niue Genome Assembly and Annotation.</title>
        <authorList>
            <person name="Atibalentja N."/>
            <person name="Keating K."/>
            <person name="Fields C.J."/>
        </authorList>
    </citation>
    <scope>NUCLEOTIDE SEQUENCE</scope>
    <source>
        <strain evidence="1">Niue_2</strain>
        <tissue evidence="1">Leaf</tissue>
    </source>
</reference>
<accession>A0A843UF45</accession>
<evidence type="ECO:0000313" key="1">
    <source>
        <dbReference type="EMBL" id="MQL78679.1"/>
    </source>
</evidence>
<proteinExistence type="predicted"/>
<keyword evidence="2" id="KW-1185">Reference proteome</keyword>
<dbReference type="EMBL" id="NMUH01000413">
    <property type="protein sequence ID" value="MQL78679.1"/>
    <property type="molecule type" value="Genomic_DNA"/>
</dbReference>
<gene>
    <name evidence="1" type="ORF">Taro_011128</name>
</gene>
<protein>
    <submittedName>
        <fullName evidence="1">Uncharacterized protein</fullName>
    </submittedName>
</protein>
<dbReference type="Proteomes" id="UP000652761">
    <property type="component" value="Unassembled WGS sequence"/>
</dbReference>
<organism evidence="1 2">
    <name type="scientific">Colocasia esculenta</name>
    <name type="common">Wild taro</name>
    <name type="synonym">Arum esculentum</name>
    <dbReference type="NCBI Taxonomy" id="4460"/>
    <lineage>
        <taxon>Eukaryota</taxon>
        <taxon>Viridiplantae</taxon>
        <taxon>Streptophyta</taxon>
        <taxon>Embryophyta</taxon>
        <taxon>Tracheophyta</taxon>
        <taxon>Spermatophyta</taxon>
        <taxon>Magnoliopsida</taxon>
        <taxon>Liliopsida</taxon>
        <taxon>Araceae</taxon>
        <taxon>Aroideae</taxon>
        <taxon>Colocasieae</taxon>
        <taxon>Colocasia</taxon>
    </lineage>
</organism>
<name>A0A843UF45_COLES</name>
<evidence type="ECO:0000313" key="2">
    <source>
        <dbReference type="Proteomes" id="UP000652761"/>
    </source>
</evidence>
<dbReference type="AlphaFoldDB" id="A0A843UF45"/>
<comment type="caution">
    <text evidence="1">The sequence shown here is derived from an EMBL/GenBank/DDBJ whole genome shotgun (WGS) entry which is preliminary data.</text>
</comment>
<sequence>MKLRFQPMISLIPRFSGSSASLDYANRWRGQHMELPITAIGSHVQLGSRSPPSSHPLRLIPTPSAKELSITFRLGIGIAYVTTIQNRHSETVDKKSISGPKLRRGVCVLVHRLSYTLGRTMRIFVCPAIGTAREAQIRNRHFNPVDTRSHSEISGPAPKFHSGSVVAGCRCDRIWTPLRSNRHNCPLGYQNCL</sequence>